<dbReference type="Proteomes" id="UP000194546">
    <property type="component" value="Unassembled WGS sequence"/>
</dbReference>
<dbReference type="EMBL" id="NBTY01000135">
    <property type="protein sequence ID" value="OTP70902.1"/>
    <property type="molecule type" value="Genomic_DNA"/>
</dbReference>
<gene>
    <name evidence="1" type="ORF">PAMC26510_25065</name>
</gene>
<protein>
    <submittedName>
        <fullName evidence="1">Uncharacterized protein</fullName>
    </submittedName>
</protein>
<accession>A0A242MHX4</accession>
<proteinExistence type="predicted"/>
<reference evidence="1" key="1">
    <citation type="submission" date="2017-03" db="EMBL/GenBank/DDBJ databases">
        <title>Genome analysis of strain PAMC 26510.</title>
        <authorList>
            <person name="Oh H.-M."/>
            <person name="Yang J.-A."/>
        </authorList>
    </citation>
    <scope>NUCLEOTIDE SEQUENCE [LARGE SCALE GENOMIC DNA]</scope>
    <source>
        <strain evidence="1">PAMC 26510</strain>
    </source>
</reference>
<comment type="caution">
    <text evidence="1">The sequence shown here is derived from an EMBL/GenBank/DDBJ whole genome shotgun (WGS) entry which is preliminary data.</text>
</comment>
<organism evidence="1">
    <name type="scientific">Caballeronia sordidicola</name>
    <name type="common">Burkholderia sordidicola</name>
    <dbReference type="NCBI Taxonomy" id="196367"/>
    <lineage>
        <taxon>Bacteria</taxon>
        <taxon>Pseudomonadati</taxon>
        <taxon>Pseudomonadota</taxon>
        <taxon>Betaproteobacteria</taxon>
        <taxon>Burkholderiales</taxon>
        <taxon>Burkholderiaceae</taxon>
        <taxon>Caballeronia</taxon>
    </lineage>
</organism>
<evidence type="ECO:0000313" key="1">
    <source>
        <dbReference type="EMBL" id="OTP70902.1"/>
    </source>
</evidence>
<name>A0A242MHX4_CABSO</name>
<sequence>MLKGAQEMDNGVGVADVQRGWTIRDSSPLDVWNGGQTGVWKGTSPATEQAVVNAFLSNWMDTTTSFNINSWQREGQANAVSGETTCFWSMRSLCAIDYVHGTVSGGTVENFPTWTWNQIPQMQADGIDKTQVNRLSTWLNTAYPSGNYLSLIK</sequence>
<dbReference type="AlphaFoldDB" id="A0A242MHX4"/>